<dbReference type="GeneID" id="54464866"/>
<evidence type="ECO:0000313" key="1">
    <source>
        <dbReference type="EMBL" id="KAF2803182.1"/>
    </source>
</evidence>
<protein>
    <submittedName>
        <fullName evidence="1 3">Uncharacterized protein</fullName>
    </submittedName>
</protein>
<accession>A0A6A6Y314</accession>
<reference evidence="1 3" key="1">
    <citation type="journal article" date="2020" name="Stud. Mycol.">
        <title>101 Dothideomycetes genomes: a test case for predicting lifestyles and emergence of pathogens.</title>
        <authorList>
            <person name="Haridas S."/>
            <person name="Albert R."/>
            <person name="Binder M."/>
            <person name="Bloem J."/>
            <person name="Labutti K."/>
            <person name="Salamov A."/>
            <person name="Andreopoulos B."/>
            <person name="Baker S."/>
            <person name="Barry K."/>
            <person name="Bills G."/>
            <person name="Bluhm B."/>
            <person name="Cannon C."/>
            <person name="Castanera R."/>
            <person name="Culley D."/>
            <person name="Daum C."/>
            <person name="Ezra D."/>
            <person name="Gonzalez J."/>
            <person name="Henrissat B."/>
            <person name="Kuo A."/>
            <person name="Liang C."/>
            <person name="Lipzen A."/>
            <person name="Lutzoni F."/>
            <person name="Magnuson J."/>
            <person name="Mondo S."/>
            <person name="Nolan M."/>
            <person name="Ohm R."/>
            <person name="Pangilinan J."/>
            <person name="Park H.-J."/>
            <person name="Ramirez L."/>
            <person name="Alfaro M."/>
            <person name="Sun H."/>
            <person name="Tritt A."/>
            <person name="Yoshinaga Y."/>
            <person name="Zwiers L.-H."/>
            <person name="Turgeon B."/>
            <person name="Goodwin S."/>
            <person name="Spatafora J."/>
            <person name="Crous P."/>
            <person name="Grigoriev I."/>
        </authorList>
    </citation>
    <scope>NUCLEOTIDE SEQUENCE</scope>
    <source>
        <strain evidence="1 3">CBS 304.34</strain>
    </source>
</reference>
<dbReference type="AlphaFoldDB" id="A0A6A6Y314"/>
<evidence type="ECO:0000313" key="3">
    <source>
        <dbReference type="RefSeq" id="XP_033570146.1"/>
    </source>
</evidence>
<dbReference type="RefSeq" id="XP_033570146.1">
    <property type="nucleotide sequence ID" value="XM_033723973.1"/>
</dbReference>
<gene>
    <name evidence="1 3" type="ORF">BDZ99DRAFT_503549</name>
</gene>
<reference evidence="3" key="3">
    <citation type="submission" date="2025-04" db="UniProtKB">
        <authorList>
            <consortium name="RefSeq"/>
        </authorList>
    </citation>
    <scope>IDENTIFICATION</scope>
    <source>
        <strain evidence="3">CBS 304.34</strain>
    </source>
</reference>
<sequence length="229" mass="24471">MGRGSATASLLHLQPKENQLTIPIVNPKSPTPFQDLSYLLIRKGPDISFKGTVETRNALATCGFCCDATRKQVPSYIVEVCGQLDPTLATRTKKEKMSWLLPGGNQDPANPAAAPDIDLVRHNTLAEGRLAPLLNFLKSYEGSKTSLEEFAVLVVFASCWELLLAPLMVTCVSEEPTLSKLDESSEWAASSSVELRSSSVVSSSPELSNAALGDCGRLCAASCRSLAGV</sequence>
<reference evidence="3" key="2">
    <citation type="submission" date="2020-04" db="EMBL/GenBank/DDBJ databases">
        <authorList>
            <consortium name="NCBI Genome Project"/>
        </authorList>
    </citation>
    <scope>NUCLEOTIDE SEQUENCE</scope>
    <source>
        <strain evidence="3">CBS 304.34</strain>
    </source>
</reference>
<dbReference type="EMBL" id="MU003719">
    <property type="protein sequence ID" value="KAF2803182.1"/>
    <property type="molecule type" value="Genomic_DNA"/>
</dbReference>
<evidence type="ECO:0000313" key="2">
    <source>
        <dbReference type="Proteomes" id="UP000504636"/>
    </source>
</evidence>
<name>A0A6A6Y314_9PEZI</name>
<organism evidence="1">
    <name type="scientific">Mytilinidion resinicola</name>
    <dbReference type="NCBI Taxonomy" id="574789"/>
    <lineage>
        <taxon>Eukaryota</taxon>
        <taxon>Fungi</taxon>
        <taxon>Dikarya</taxon>
        <taxon>Ascomycota</taxon>
        <taxon>Pezizomycotina</taxon>
        <taxon>Dothideomycetes</taxon>
        <taxon>Pleosporomycetidae</taxon>
        <taxon>Mytilinidiales</taxon>
        <taxon>Mytilinidiaceae</taxon>
        <taxon>Mytilinidion</taxon>
    </lineage>
</organism>
<proteinExistence type="predicted"/>
<dbReference type="Proteomes" id="UP000504636">
    <property type="component" value="Unplaced"/>
</dbReference>
<keyword evidence="2" id="KW-1185">Reference proteome</keyword>